<name>A0A2S6BZS8_9PEZI</name>
<accession>A0A2S6BZS8</accession>
<dbReference type="PANTHER" id="PTHR43827:SF3">
    <property type="entry name" value="NADP-DEPENDENT OXIDOREDUCTASE DOMAIN-CONTAINING PROTEIN"/>
    <property type="match status" value="1"/>
</dbReference>
<proteinExistence type="inferred from homology"/>
<dbReference type="InterPro" id="IPR036812">
    <property type="entry name" value="NAD(P)_OxRdtase_dom_sf"/>
</dbReference>
<evidence type="ECO:0000256" key="1">
    <source>
        <dbReference type="ARBA" id="ARBA00007905"/>
    </source>
</evidence>
<dbReference type="Proteomes" id="UP000237631">
    <property type="component" value="Unassembled WGS sequence"/>
</dbReference>
<dbReference type="AlphaFoldDB" id="A0A2S6BZS8"/>
<keyword evidence="7" id="KW-1185">Reference proteome</keyword>
<keyword evidence="2" id="KW-0521">NADP</keyword>
<dbReference type="STRING" id="357750.A0A2S6BZS8"/>
<dbReference type="GO" id="GO:0016616">
    <property type="term" value="F:oxidoreductase activity, acting on the CH-OH group of donors, NAD or NADP as acceptor"/>
    <property type="evidence" value="ECO:0007669"/>
    <property type="project" value="UniProtKB-ARBA"/>
</dbReference>
<gene>
    <name evidence="6" type="ORF">CBER1_11099</name>
</gene>
<dbReference type="OrthoDB" id="3934656at2759"/>
<dbReference type="InterPro" id="IPR023210">
    <property type="entry name" value="NADP_OxRdtase_dom"/>
</dbReference>
<sequence>MATINIGGVAVPRLAFGLGSLMKWAPNHAYPLPTDSSNEVRQAIEAGFRHFNTGDLYTNNESAAEALRSSGLQRHEIFLSLKLNTYAMLGCRGRDHMMENARREVERFGLGGYVDVLQLHFPPRGYAGQLSNREAWRVLEELKDQGIARIIGVSNWTLSDYHEIMDAPDLKYPPQLHEYEFNPFSLFDDKFRALHAYESQHGIVHMNYGFLTAISGRLPSASDSALLRQLESASKQTGPSTGDLLLSWAYNRLNGIVVTSSSKAERTTRTVQLLSAREPPVVGEVFDGIEEAAQQDGPEGKVFSGHPHVEKARQASMGPSEPP</sequence>
<dbReference type="Gene3D" id="3.20.20.100">
    <property type="entry name" value="NADP-dependent oxidoreductase domain"/>
    <property type="match status" value="1"/>
</dbReference>
<evidence type="ECO:0000256" key="2">
    <source>
        <dbReference type="ARBA" id="ARBA00022857"/>
    </source>
</evidence>
<dbReference type="PRINTS" id="PR00069">
    <property type="entry name" value="ALDKETRDTASE"/>
</dbReference>
<evidence type="ECO:0000313" key="6">
    <source>
        <dbReference type="EMBL" id="PPJ52985.1"/>
    </source>
</evidence>
<dbReference type="InterPro" id="IPR020471">
    <property type="entry name" value="AKR"/>
</dbReference>
<evidence type="ECO:0000313" key="7">
    <source>
        <dbReference type="Proteomes" id="UP000237631"/>
    </source>
</evidence>
<dbReference type="EMBL" id="PNEN01001628">
    <property type="protein sequence ID" value="PPJ52985.1"/>
    <property type="molecule type" value="Genomic_DNA"/>
</dbReference>
<protein>
    <recommendedName>
        <fullName evidence="5">NADP-dependent oxidoreductase domain-containing protein</fullName>
    </recommendedName>
</protein>
<dbReference type="Pfam" id="PF00248">
    <property type="entry name" value="Aldo_ket_red"/>
    <property type="match status" value="1"/>
</dbReference>
<comment type="similarity">
    <text evidence="1">Belongs to the aldo/keto reductase family.</text>
</comment>
<keyword evidence="3" id="KW-0560">Oxidoreductase</keyword>
<dbReference type="PANTHER" id="PTHR43827">
    <property type="entry name" value="2,5-DIKETO-D-GLUCONIC ACID REDUCTASE"/>
    <property type="match status" value="1"/>
</dbReference>
<feature type="domain" description="NADP-dependent oxidoreductase" evidence="5">
    <location>
        <begin position="29"/>
        <end position="275"/>
    </location>
</feature>
<comment type="caution">
    <text evidence="6">The sequence shown here is derived from an EMBL/GenBank/DDBJ whole genome shotgun (WGS) entry which is preliminary data.</text>
</comment>
<reference evidence="7" key="1">
    <citation type="journal article" date="2017" name="bioRxiv">
        <title>Conservation of a gene cluster reveals novel cercosporin biosynthetic mechanisms and extends production to the genus Colletotrichum.</title>
        <authorList>
            <person name="de Jonge R."/>
            <person name="Ebert M.K."/>
            <person name="Huitt-Roehl C.R."/>
            <person name="Pal P."/>
            <person name="Suttle J.C."/>
            <person name="Spanner R.E."/>
            <person name="Neubauer J.D."/>
            <person name="Jurick W.M.II."/>
            <person name="Stott K.A."/>
            <person name="Secor G.A."/>
            <person name="Thomma B.P.H.J."/>
            <person name="Van de Peer Y."/>
            <person name="Townsend C.A."/>
            <person name="Bolton M.D."/>
        </authorList>
    </citation>
    <scope>NUCLEOTIDE SEQUENCE [LARGE SCALE GENOMIC DNA]</scope>
    <source>
        <strain evidence="7">CBS538.71</strain>
    </source>
</reference>
<evidence type="ECO:0000256" key="4">
    <source>
        <dbReference type="SAM" id="MobiDB-lite"/>
    </source>
</evidence>
<feature type="region of interest" description="Disordered" evidence="4">
    <location>
        <begin position="291"/>
        <end position="323"/>
    </location>
</feature>
<organism evidence="6 7">
    <name type="scientific">Cercospora berteroae</name>
    <dbReference type="NCBI Taxonomy" id="357750"/>
    <lineage>
        <taxon>Eukaryota</taxon>
        <taxon>Fungi</taxon>
        <taxon>Dikarya</taxon>
        <taxon>Ascomycota</taxon>
        <taxon>Pezizomycotina</taxon>
        <taxon>Dothideomycetes</taxon>
        <taxon>Dothideomycetidae</taxon>
        <taxon>Mycosphaerellales</taxon>
        <taxon>Mycosphaerellaceae</taxon>
        <taxon>Cercospora</taxon>
    </lineage>
</organism>
<evidence type="ECO:0000259" key="5">
    <source>
        <dbReference type="Pfam" id="PF00248"/>
    </source>
</evidence>
<evidence type="ECO:0000256" key="3">
    <source>
        <dbReference type="ARBA" id="ARBA00023002"/>
    </source>
</evidence>
<dbReference type="SUPFAM" id="SSF51430">
    <property type="entry name" value="NAD(P)-linked oxidoreductase"/>
    <property type="match status" value="1"/>
</dbReference>